<dbReference type="EMBL" id="UPTC01000935">
    <property type="protein sequence ID" value="VBB30620.1"/>
    <property type="molecule type" value="Genomic_DNA"/>
</dbReference>
<evidence type="ECO:0000313" key="2">
    <source>
        <dbReference type="EMBL" id="VBB30620.1"/>
    </source>
</evidence>
<reference evidence="2 3" key="1">
    <citation type="submission" date="2018-08" db="EMBL/GenBank/DDBJ databases">
        <authorList>
            <person name="Laetsch R D."/>
            <person name="Stevens L."/>
            <person name="Kumar S."/>
            <person name="Blaxter L. M."/>
        </authorList>
    </citation>
    <scope>NUCLEOTIDE SEQUENCE [LARGE SCALE GENOMIC DNA]</scope>
</reference>
<evidence type="ECO:0000313" key="3">
    <source>
        <dbReference type="Proteomes" id="UP000276991"/>
    </source>
</evidence>
<evidence type="ECO:0000259" key="1">
    <source>
        <dbReference type="PROSITE" id="PS50105"/>
    </source>
</evidence>
<dbReference type="Proteomes" id="UP000276991">
    <property type="component" value="Unassembled WGS sequence"/>
</dbReference>
<feature type="domain" description="SAM" evidence="1">
    <location>
        <begin position="185"/>
        <end position="256"/>
    </location>
</feature>
<gene>
    <name evidence="2" type="ORF">NAV_LOCUS5411</name>
</gene>
<accession>A0A498SFX8</accession>
<proteinExistence type="predicted"/>
<dbReference type="AlphaFoldDB" id="A0A498SFX8"/>
<dbReference type="InterPro" id="IPR039161">
    <property type="entry name" value="C19orf47-like"/>
</dbReference>
<dbReference type="PANTHER" id="PTHR21359:SF1">
    <property type="entry name" value="DUF5577 DOMAIN-CONTAINING PROTEIN"/>
    <property type="match status" value="1"/>
</dbReference>
<dbReference type="InterPro" id="IPR001660">
    <property type="entry name" value="SAM"/>
</dbReference>
<dbReference type="InterPro" id="IPR013761">
    <property type="entry name" value="SAM/pointed_sf"/>
</dbReference>
<dbReference type="Gene3D" id="1.10.150.50">
    <property type="entry name" value="Transcription Factor, Ets-1"/>
    <property type="match status" value="1"/>
</dbReference>
<dbReference type="PANTHER" id="PTHR21359">
    <property type="entry name" value="DUF5577 DOMAIN-CONTAINING PROTEIN"/>
    <property type="match status" value="1"/>
</dbReference>
<sequence length="482" mass="54645">MTSKFYKRFLRLASRWPQHPETLQPANRDASVFLRNEIERIFRKEQNIFQNELCEKRFESLEQLVSNSHLRNFPCNYKAGALALSLKQLRKMNSPEGRFMLGLELKPPGTNLTNGGIFSRLFNKIKLAVYRKELLKRSQAEFSDIESDISTLPKSKKDLLLNHLLISFIWNDVDEIEILQIITMTSNTEVLKWQHFFVAAGIPNMVALKYSKSFVAQRMQFTMLDVLDKSVLIELGIVTVGDQIAILQHIRKLKSSRDERMDYSPSAMESNSVAAVKEKKPTSAAPDRDDIYHVHLPSGTTPKTRAILQKHSILKSAGLLKRGSTGIRQSGKDILLLAKQNTADSKYSTTNMTTSSEVSSTTDEFYDRLGIKGLVSDHLGARKHPVGNTRANTSSSINLFERAINESASNRVAEPIFRVRISEMEGWKPRDRINGPIRSKFTSAIRKRRIQSTASVKNTARSIAISRQIVGRMRPSVFHRLG</sequence>
<organism evidence="2 3">
    <name type="scientific">Acanthocheilonema viteae</name>
    <name type="common">Filarial nematode worm</name>
    <name type="synonym">Dipetalonema viteae</name>
    <dbReference type="NCBI Taxonomy" id="6277"/>
    <lineage>
        <taxon>Eukaryota</taxon>
        <taxon>Metazoa</taxon>
        <taxon>Ecdysozoa</taxon>
        <taxon>Nematoda</taxon>
        <taxon>Chromadorea</taxon>
        <taxon>Rhabditida</taxon>
        <taxon>Spirurina</taxon>
        <taxon>Spiruromorpha</taxon>
        <taxon>Filarioidea</taxon>
        <taxon>Onchocercidae</taxon>
        <taxon>Acanthocheilonema</taxon>
    </lineage>
</organism>
<keyword evidence="3" id="KW-1185">Reference proteome</keyword>
<dbReference type="Pfam" id="PF20180">
    <property type="entry name" value="UQCC2_CBP6"/>
    <property type="match status" value="1"/>
</dbReference>
<dbReference type="Pfam" id="PF18017">
    <property type="entry name" value="SAM_4"/>
    <property type="match status" value="1"/>
</dbReference>
<dbReference type="SUPFAM" id="SSF47769">
    <property type="entry name" value="SAM/Pointed domain"/>
    <property type="match status" value="1"/>
</dbReference>
<dbReference type="STRING" id="6277.A0A498SFX8"/>
<name>A0A498SFX8_ACAVI</name>
<dbReference type="OrthoDB" id="10067653at2759"/>
<dbReference type="GO" id="GO:0005634">
    <property type="term" value="C:nucleus"/>
    <property type="evidence" value="ECO:0007669"/>
    <property type="project" value="TreeGrafter"/>
</dbReference>
<dbReference type="PROSITE" id="PS50105">
    <property type="entry name" value="SAM_DOMAIN"/>
    <property type="match status" value="1"/>
</dbReference>
<protein>
    <recommendedName>
        <fullName evidence="1">SAM domain-containing protein</fullName>
    </recommendedName>
</protein>